<evidence type="ECO:0000313" key="2">
    <source>
        <dbReference type="EMBL" id="CAB1418418.1"/>
    </source>
</evidence>
<gene>
    <name evidence="2" type="ORF">PLEPLA_LOCUS6244</name>
</gene>
<dbReference type="Proteomes" id="UP001153269">
    <property type="component" value="Unassembled WGS sequence"/>
</dbReference>
<protein>
    <submittedName>
        <fullName evidence="2">Uncharacterized protein</fullName>
    </submittedName>
</protein>
<sequence length="119" mass="13168">MLQGVATSTPPGSVCRLHGQNSHRLRPDPESLHLQQQPLPRAFEAGGRMNQDVVTVAAPLKKCRKAHRLQTNPGCPRNRQAAATAPLPGMRRQETPQSNHVSCGRPRLSKPAKFALWRR</sequence>
<feature type="region of interest" description="Disordered" evidence="1">
    <location>
        <begin position="67"/>
        <end position="107"/>
    </location>
</feature>
<accession>A0A9N7TTY2</accession>
<comment type="caution">
    <text evidence="2">The sequence shown here is derived from an EMBL/GenBank/DDBJ whole genome shotgun (WGS) entry which is preliminary data.</text>
</comment>
<dbReference type="AlphaFoldDB" id="A0A9N7TTY2"/>
<feature type="region of interest" description="Disordered" evidence="1">
    <location>
        <begin position="1"/>
        <end position="30"/>
    </location>
</feature>
<evidence type="ECO:0000313" key="3">
    <source>
        <dbReference type="Proteomes" id="UP001153269"/>
    </source>
</evidence>
<name>A0A9N7TTY2_PLEPL</name>
<feature type="compositionally biased region" description="Polar residues" evidence="1">
    <location>
        <begin position="1"/>
        <end position="11"/>
    </location>
</feature>
<evidence type="ECO:0000256" key="1">
    <source>
        <dbReference type="SAM" id="MobiDB-lite"/>
    </source>
</evidence>
<proteinExistence type="predicted"/>
<reference evidence="2" key="1">
    <citation type="submission" date="2020-03" db="EMBL/GenBank/DDBJ databases">
        <authorList>
            <person name="Weist P."/>
        </authorList>
    </citation>
    <scope>NUCLEOTIDE SEQUENCE</scope>
</reference>
<organism evidence="2 3">
    <name type="scientific">Pleuronectes platessa</name>
    <name type="common">European plaice</name>
    <dbReference type="NCBI Taxonomy" id="8262"/>
    <lineage>
        <taxon>Eukaryota</taxon>
        <taxon>Metazoa</taxon>
        <taxon>Chordata</taxon>
        <taxon>Craniata</taxon>
        <taxon>Vertebrata</taxon>
        <taxon>Euteleostomi</taxon>
        <taxon>Actinopterygii</taxon>
        <taxon>Neopterygii</taxon>
        <taxon>Teleostei</taxon>
        <taxon>Neoteleostei</taxon>
        <taxon>Acanthomorphata</taxon>
        <taxon>Carangaria</taxon>
        <taxon>Pleuronectiformes</taxon>
        <taxon>Pleuronectoidei</taxon>
        <taxon>Pleuronectidae</taxon>
        <taxon>Pleuronectes</taxon>
    </lineage>
</organism>
<keyword evidence="3" id="KW-1185">Reference proteome</keyword>
<dbReference type="EMBL" id="CADEAL010000324">
    <property type="protein sequence ID" value="CAB1418418.1"/>
    <property type="molecule type" value="Genomic_DNA"/>
</dbReference>